<gene>
    <name evidence="2" type="ORF">ACFO6S_11160</name>
</gene>
<keyword evidence="1" id="KW-1133">Transmembrane helix</keyword>
<dbReference type="Proteomes" id="UP001595914">
    <property type="component" value="Unassembled WGS sequence"/>
</dbReference>
<feature type="transmembrane region" description="Helical" evidence="1">
    <location>
        <begin position="30"/>
        <end position="48"/>
    </location>
</feature>
<organism evidence="2 3">
    <name type="scientific">Rhodococcus kronopolitis</name>
    <dbReference type="NCBI Taxonomy" id="1460226"/>
    <lineage>
        <taxon>Bacteria</taxon>
        <taxon>Bacillati</taxon>
        <taxon>Actinomycetota</taxon>
        <taxon>Actinomycetes</taxon>
        <taxon>Mycobacteriales</taxon>
        <taxon>Nocardiaceae</taxon>
        <taxon>Rhodococcus</taxon>
    </lineage>
</organism>
<keyword evidence="1" id="KW-0812">Transmembrane</keyword>
<sequence length="134" mass="14680">MLAVAVTWSVLISVYYLVPARDYTERNASIRVIVGGVLLVVVLVWQIRRGVSAAVPELRAIVALGAVIALFLALFATTYLSLSHRGTLWGTAWAQQHPSSLPTWANQLRCHQVVQRTHSTVDCLPCEAVGECLQ</sequence>
<dbReference type="EMBL" id="JBHSFO010000004">
    <property type="protein sequence ID" value="MFC4604245.1"/>
    <property type="molecule type" value="Genomic_DNA"/>
</dbReference>
<dbReference type="RefSeq" id="WP_378416873.1">
    <property type="nucleotide sequence ID" value="NZ_JBHSFO010000004.1"/>
</dbReference>
<feature type="transmembrane region" description="Helical" evidence="1">
    <location>
        <begin position="60"/>
        <end position="82"/>
    </location>
</feature>
<evidence type="ECO:0000313" key="2">
    <source>
        <dbReference type="EMBL" id="MFC4604245.1"/>
    </source>
</evidence>
<comment type="caution">
    <text evidence="2">The sequence shown here is derived from an EMBL/GenBank/DDBJ whole genome shotgun (WGS) entry which is preliminary data.</text>
</comment>
<evidence type="ECO:0000313" key="3">
    <source>
        <dbReference type="Proteomes" id="UP001595914"/>
    </source>
</evidence>
<protein>
    <submittedName>
        <fullName evidence="2">Uncharacterized protein</fullName>
    </submittedName>
</protein>
<evidence type="ECO:0000256" key="1">
    <source>
        <dbReference type="SAM" id="Phobius"/>
    </source>
</evidence>
<keyword evidence="1" id="KW-0472">Membrane</keyword>
<reference evidence="3" key="1">
    <citation type="journal article" date="2019" name="Int. J. Syst. Evol. Microbiol.">
        <title>The Global Catalogue of Microorganisms (GCM) 10K type strain sequencing project: providing services to taxonomists for standard genome sequencing and annotation.</title>
        <authorList>
            <consortium name="The Broad Institute Genomics Platform"/>
            <consortium name="The Broad Institute Genome Sequencing Center for Infectious Disease"/>
            <person name="Wu L."/>
            <person name="Ma J."/>
        </authorList>
    </citation>
    <scope>NUCLEOTIDE SEQUENCE [LARGE SCALE GENOMIC DNA]</scope>
    <source>
        <strain evidence="3">CCUG 54520</strain>
    </source>
</reference>
<proteinExistence type="predicted"/>
<accession>A0ABV9FQC5</accession>
<name>A0ABV9FQC5_9NOCA</name>
<keyword evidence="3" id="KW-1185">Reference proteome</keyword>